<dbReference type="InterPro" id="IPR012340">
    <property type="entry name" value="NA-bd_OB-fold"/>
</dbReference>
<comment type="subunit">
    <text evidence="9">Homohexamer. The homohexamer assembles into an open ring structure.</text>
</comment>
<dbReference type="Gene3D" id="2.40.50.140">
    <property type="entry name" value="Nucleic acid-binding proteins"/>
    <property type="match status" value="1"/>
</dbReference>
<evidence type="ECO:0000313" key="15">
    <source>
        <dbReference type="Proteomes" id="UP000466848"/>
    </source>
</evidence>
<dbReference type="AlphaFoldDB" id="A0A858BRL0"/>
<dbReference type="InterPro" id="IPR011113">
    <property type="entry name" value="Rho_RNA-bd"/>
</dbReference>
<dbReference type="PROSITE" id="PS51856">
    <property type="entry name" value="RHO_RNA_BD"/>
    <property type="match status" value="1"/>
</dbReference>
<dbReference type="Pfam" id="PF00006">
    <property type="entry name" value="ATP-synt_ab"/>
    <property type="match status" value="1"/>
</dbReference>
<comment type="function">
    <text evidence="9">Facilitates transcription termination by a mechanism that involves Rho binding to the nascent RNA, activation of Rho's RNA-dependent ATPase activity, and release of the mRNA from the DNA template.</text>
</comment>
<dbReference type="SMART" id="SM00357">
    <property type="entry name" value="CSP"/>
    <property type="match status" value="1"/>
</dbReference>
<dbReference type="InterPro" id="IPR027417">
    <property type="entry name" value="P-loop_NTPase"/>
</dbReference>
<sequence>MEQHVLKSKKISELREIAKTFSVEGYEKMKKAQLLEVLLTNGTEMQEPPEGIVPDSDLVREAETEEAQREMAECQALAQAENELRQGEELSEAGGSSTGTRDYRGARESRENRYNKEDRPEVEGILELAEGGFGFLRFSNFLTSDQDIYVSPSQIRRFNLKTGDKIKGISRRPNEGERFGALLYVLTVNGDEPGVAMKRPDFDDLTPIFPKERLSLETGARNDTAMRLIDLVAPIGKGQRGIIVAPPKAGKTILLKKIAHTIEMKYPDVEMIVLLVDERPEEVTDMKRSLVSGEVIYSTFDEMPQHHVKVAEMVLARAQRLAEHGKDVVILLDSITRLARAYNLVVPASGRTLSGGLDPGALHKPKKFFGAARKLEEGGSITILATALVETGSRMDDVIFEEFKGTGNMELHLDRKLSEKRIFPAINLNKSGTRREDLLMSNEEIEAVWMMRRAMANMGTQEVTETIIDNLAHTRNNADFIQVIKKSKLAEQQKDS</sequence>
<evidence type="ECO:0000259" key="13">
    <source>
        <dbReference type="PROSITE" id="PS51856"/>
    </source>
</evidence>
<gene>
    <name evidence="9" type="primary">rho</name>
    <name evidence="14" type="ORF">Ami103574_02160</name>
</gene>
<dbReference type="InterPro" id="IPR011129">
    <property type="entry name" value="CSD"/>
</dbReference>
<dbReference type="SUPFAM" id="SSF52540">
    <property type="entry name" value="P-loop containing nucleoside triphosphate hydrolases"/>
    <property type="match status" value="1"/>
</dbReference>
<evidence type="ECO:0000256" key="9">
    <source>
        <dbReference type="HAMAP-Rule" id="MF_01884"/>
    </source>
</evidence>
<dbReference type="GO" id="GO:0016787">
    <property type="term" value="F:hydrolase activity"/>
    <property type="evidence" value="ECO:0007669"/>
    <property type="project" value="UniProtKB-KW"/>
</dbReference>
<dbReference type="InterPro" id="IPR011112">
    <property type="entry name" value="Rho-like_N"/>
</dbReference>
<reference evidence="14 15" key="1">
    <citation type="submission" date="2020-02" db="EMBL/GenBank/DDBJ databases">
        <authorList>
            <person name="Kim Y.B."/>
            <person name="Roh S.W."/>
        </authorList>
    </citation>
    <scope>NUCLEOTIDE SEQUENCE [LARGE SCALE GENOMIC DNA]</scope>
    <source>
        <strain evidence="14 15">DSM 103574</strain>
    </source>
</reference>
<dbReference type="NCBIfam" id="TIGR00767">
    <property type="entry name" value="rho"/>
    <property type="match status" value="1"/>
</dbReference>
<dbReference type="HAMAP" id="MF_01884">
    <property type="entry name" value="Rho"/>
    <property type="match status" value="1"/>
</dbReference>
<dbReference type="InterPro" id="IPR000194">
    <property type="entry name" value="ATPase_F1/V1/A1_a/bsu_nucl-bd"/>
</dbReference>
<keyword evidence="2 9" id="KW-0547">Nucleotide-binding</keyword>
<dbReference type="GO" id="GO:0005524">
    <property type="term" value="F:ATP binding"/>
    <property type="evidence" value="ECO:0007669"/>
    <property type="project" value="UniProtKB-UniRule"/>
</dbReference>
<feature type="binding site" evidence="9">
    <location>
        <position position="279"/>
    </location>
    <ligand>
        <name>ATP</name>
        <dbReference type="ChEBI" id="CHEBI:30616"/>
    </ligand>
</feature>
<accession>A0A858BRL0</accession>
<evidence type="ECO:0000256" key="7">
    <source>
        <dbReference type="ARBA" id="ARBA00023015"/>
    </source>
</evidence>
<dbReference type="SUPFAM" id="SSF50249">
    <property type="entry name" value="Nucleic acid-binding proteins"/>
    <property type="match status" value="1"/>
</dbReference>
<evidence type="ECO:0000313" key="14">
    <source>
        <dbReference type="EMBL" id="QIB68187.1"/>
    </source>
</evidence>
<organism evidence="14 15">
    <name type="scientific">Aminipila butyrica</name>
    <dbReference type="NCBI Taxonomy" id="433296"/>
    <lineage>
        <taxon>Bacteria</taxon>
        <taxon>Bacillati</taxon>
        <taxon>Bacillota</taxon>
        <taxon>Clostridia</taxon>
        <taxon>Peptostreptococcales</taxon>
        <taxon>Anaerovoracaceae</taxon>
        <taxon>Aminipila</taxon>
    </lineage>
</organism>
<evidence type="ECO:0000256" key="11">
    <source>
        <dbReference type="PROSITE-ProRule" id="PRU01203"/>
    </source>
</evidence>
<dbReference type="GO" id="GO:0004386">
    <property type="term" value="F:helicase activity"/>
    <property type="evidence" value="ECO:0007669"/>
    <property type="project" value="UniProtKB-UniRule"/>
</dbReference>
<feature type="binding site" evidence="9">
    <location>
        <begin position="248"/>
        <end position="253"/>
    </location>
    <ligand>
        <name>ATP</name>
        <dbReference type="ChEBI" id="CHEBI:30616"/>
    </ligand>
</feature>
<feature type="region of interest" description="Disordered" evidence="12">
    <location>
        <begin position="81"/>
        <end position="119"/>
    </location>
</feature>
<dbReference type="GO" id="GO:0008186">
    <property type="term" value="F:ATP-dependent activity, acting on RNA"/>
    <property type="evidence" value="ECO:0007669"/>
    <property type="project" value="UniProtKB-UniRule"/>
</dbReference>
<dbReference type="EC" id="3.6.4.-" evidence="9 10"/>
<keyword evidence="6 9" id="KW-0694">RNA-binding</keyword>
<keyword evidence="3 9" id="KW-0378">Hydrolase</keyword>
<keyword evidence="1 9" id="KW-0806">Transcription termination</keyword>
<keyword evidence="15" id="KW-1185">Reference proteome</keyword>
<keyword evidence="8 9" id="KW-0804">Transcription</keyword>
<dbReference type="CDD" id="cd04459">
    <property type="entry name" value="Rho_CSD"/>
    <property type="match status" value="1"/>
</dbReference>
<dbReference type="InterPro" id="IPR004665">
    <property type="entry name" value="Term_rho"/>
</dbReference>
<dbReference type="InterPro" id="IPR041703">
    <property type="entry name" value="Rho_factor_ATP-bd"/>
</dbReference>
<dbReference type="InterPro" id="IPR036269">
    <property type="entry name" value="Rho_N_sf"/>
</dbReference>
<dbReference type="EMBL" id="CP048649">
    <property type="protein sequence ID" value="QIB68187.1"/>
    <property type="molecule type" value="Genomic_DNA"/>
</dbReference>
<dbReference type="SUPFAM" id="SSF68912">
    <property type="entry name" value="Rho N-terminal domain-like"/>
    <property type="match status" value="1"/>
</dbReference>
<evidence type="ECO:0000256" key="12">
    <source>
        <dbReference type="SAM" id="MobiDB-lite"/>
    </source>
</evidence>
<protein>
    <recommendedName>
        <fullName evidence="9 10">Transcription termination factor Rho</fullName>
        <ecNumber evidence="9 10">3.6.4.-</ecNumber>
    </recommendedName>
    <alternativeName>
        <fullName evidence="9">ATP-dependent helicase Rho</fullName>
    </alternativeName>
</protein>
<keyword evidence="4 9" id="KW-0347">Helicase</keyword>
<evidence type="ECO:0000256" key="4">
    <source>
        <dbReference type="ARBA" id="ARBA00022806"/>
    </source>
</evidence>
<dbReference type="RefSeq" id="WP_163065107.1">
    <property type="nucleotide sequence ID" value="NZ_CP048649.1"/>
</dbReference>
<evidence type="ECO:0000256" key="8">
    <source>
        <dbReference type="ARBA" id="ARBA00023163"/>
    </source>
</evidence>
<keyword evidence="7 9" id="KW-0805">Transcription regulation</keyword>
<dbReference type="GO" id="GO:0003723">
    <property type="term" value="F:RNA binding"/>
    <property type="evidence" value="ECO:0007669"/>
    <property type="project" value="UniProtKB-UniRule"/>
</dbReference>
<evidence type="ECO:0000256" key="3">
    <source>
        <dbReference type="ARBA" id="ARBA00022801"/>
    </source>
</evidence>
<dbReference type="NCBIfam" id="NF006886">
    <property type="entry name" value="PRK09376.1"/>
    <property type="match status" value="1"/>
</dbReference>
<evidence type="ECO:0000256" key="1">
    <source>
        <dbReference type="ARBA" id="ARBA00022472"/>
    </source>
</evidence>
<dbReference type="Pfam" id="PF07498">
    <property type="entry name" value="Rho_N"/>
    <property type="match status" value="1"/>
</dbReference>
<dbReference type="PANTHER" id="PTHR46425:SF1">
    <property type="entry name" value="TRANSCRIPTION TERMINATION FACTOR RHO"/>
    <property type="match status" value="1"/>
</dbReference>
<dbReference type="Gene3D" id="1.10.720.10">
    <property type="match status" value="1"/>
</dbReference>
<keyword evidence="5 9" id="KW-0067">ATP-binding</keyword>
<dbReference type="KEGG" id="abut:Ami103574_02160"/>
<feature type="compositionally biased region" description="Basic and acidic residues" evidence="12">
    <location>
        <begin position="101"/>
        <end position="119"/>
    </location>
</feature>
<dbReference type="InterPro" id="IPR003593">
    <property type="entry name" value="AAA+_ATPase"/>
</dbReference>
<comment type="caution">
    <text evidence="9">Lacks conserved residue(s) required for the propagation of feature annotation.</text>
</comment>
<evidence type="ECO:0000256" key="2">
    <source>
        <dbReference type="ARBA" id="ARBA00022741"/>
    </source>
</evidence>
<evidence type="ECO:0000256" key="10">
    <source>
        <dbReference type="NCBIfam" id="TIGR00767"/>
    </source>
</evidence>
<dbReference type="PANTHER" id="PTHR46425">
    <property type="entry name" value="TRANSCRIPTION TERMINATION FACTOR RHO"/>
    <property type="match status" value="1"/>
</dbReference>
<dbReference type="Proteomes" id="UP000466848">
    <property type="component" value="Chromosome"/>
</dbReference>
<feature type="binding site" evidence="9">
    <location>
        <begin position="236"/>
        <end position="241"/>
    </location>
    <ligand>
        <name>ATP</name>
        <dbReference type="ChEBI" id="CHEBI:30616"/>
    </ligand>
</feature>
<dbReference type="CDD" id="cd01128">
    <property type="entry name" value="rho_factor_C"/>
    <property type="match status" value="1"/>
</dbReference>
<dbReference type="SMART" id="SM00959">
    <property type="entry name" value="Rho_N"/>
    <property type="match status" value="1"/>
</dbReference>
<name>A0A858BRL0_9FIRM</name>
<comment type="similarity">
    <text evidence="9 11">Belongs to the Rho family.</text>
</comment>
<dbReference type="GO" id="GO:0006353">
    <property type="term" value="P:DNA-templated transcription termination"/>
    <property type="evidence" value="ECO:0007669"/>
    <property type="project" value="UniProtKB-UniRule"/>
</dbReference>
<feature type="domain" description="Rho RNA-BD" evidence="13">
    <location>
        <begin position="119"/>
        <end position="192"/>
    </location>
</feature>
<proteinExistence type="inferred from homology"/>
<dbReference type="Gene3D" id="3.40.50.300">
    <property type="entry name" value="P-loop containing nucleotide triphosphate hydrolases"/>
    <property type="match status" value="1"/>
</dbReference>
<dbReference type="SMART" id="SM00382">
    <property type="entry name" value="AAA"/>
    <property type="match status" value="1"/>
</dbReference>
<evidence type="ECO:0000256" key="6">
    <source>
        <dbReference type="ARBA" id="ARBA00022884"/>
    </source>
</evidence>
<evidence type="ECO:0000256" key="5">
    <source>
        <dbReference type="ARBA" id="ARBA00022840"/>
    </source>
</evidence>
<dbReference type="Pfam" id="PF07497">
    <property type="entry name" value="Rho_RNA_bind"/>
    <property type="match status" value="1"/>
</dbReference>